<dbReference type="InterPro" id="IPR000595">
    <property type="entry name" value="cNMP-bd_dom"/>
</dbReference>
<dbReference type="GO" id="GO:0005829">
    <property type="term" value="C:cytosol"/>
    <property type="evidence" value="ECO:0007669"/>
    <property type="project" value="TreeGrafter"/>
</dbReference>
<keyword evidence="1" id="KW-0805">Transcription regulation</keyword>
<dbReference type="InterPro" id="IPR036390">
    <property type="entry name" value="WH_DNA-bd_sf"/>
</dbReference>
<proteinExistence type="predicted"/>
<dbReference type="Pfam" id="PF13545">
    <property type="entry name" value="HTH_Crp_2"/>
    <property type="match status" value="1"/>
</dbReference>
<dbReference type="Gene3D" id="2.60.120.10">
    <property type="entry name" value="Jelly Rolls"/>
    <property type="match status" value="1"/>
</dbReference>
<gene>
    <name evidence="6" type="ORF">EOD42_05435</name>
</gene>
<feature type="domain" description="Cyclic nucleotide-binding" evidence="4">
    <location>
        <begin position="20"/>
        <end position="100"/>
    </location>
</feature>
<dbReference type="SMART" id="SM00100">
    <property type="entry name" value="cNMP"/>
    <property type="match status" value="1"/>
</dbReference>
<keyword evidence="2" id="KW-0238">DNA-binding</keyword>
<dbReference type="SMART" id="SM00419">
    <property type="entry name" value="HTH_CRP"/>
    <property type="match status" value="1"/>
</dbReference>
<feature type="domain" description="HTH crp-type" evidence="5">
    <location>
        <begin position="154"/>
        <end position="229"/>
    </location>
</feature>
<dbReference type="EMBL" id="SACL01000001">
    <property type="protein sequence ID" value="RVT99528.1"/>
    <property type="molecule type" value="Genomic_DNA"/>
</dbReference>
<dbReference type="PANTHER" id="PTHR24567">
    <property type="entry name" value="CRP FAMILY TRANSCRIPTIONAL REGULATORY PROTEIN"/>
    <property type="match status" value="1"/>
</dbReference>
<dbReference type="PANTHER" id="PTHR24567:SF68">
    <property type="entry name" value="DNA-BINDING TRANSCRIPTIONAL DUAL REGULATOR CRP"/>
    <property type="match status" value="1"/>
</dbReference>
<dbReference type="Proteomes" id="UP000282957">
    <property type="component" value="Unassembled WGS sequence"/>
</dbReference>
<keyword evidence="7" id="KW-1185">Reference proteome</keyword>
<dbReference type="AlphaFoldDB" id="A0A437MPH2"/>
<comment type="caution">
    <text evidence="6">The sequence shown here is derived from an EMBL/GenBank/DDBJ whole genome shotgun (WGS) entry which is preliminary data.</text>
</comment>
<dbReference type="GO" id="GO:0003700">
    <property type="term" value="F:DNA-binding transcription factor activity"/>
    <property type="evidence" value="ECO:0007669"/>
    <property type="project" value="TreeGrafter"/>
</dbReference>
<protein>
    <submittedName>
        <fullName evidence="6">Crp/Fnr family transcriptional regulator</fullName>
    </submittedName>
</protein>
<dbReference type="GO" id="GO:0003677">
    <property type="term" value="F:DNA binding"/>
    <property type="evidence" value="ECO:0007669"/>
    <property type="project" value="UniProtKB-KW"/>
</dbReference>
<dbReference type="InterPro" id="IPR018490">
    <property type="entry name" value="cNMP-bd_dom_sf"/>
</dbReference>
<dbReference type="InterPro" id="IPR036388">
    <property type="entry name" value="WH-like_DNA-bd_sf"/>
</dbReference>
<dbReference type="PROSITE" id="PS50042">
    <property type="entry name" value="CNMP_BINDING_3"/>
    <property type="match status" value="1"/>
</dbReference>
<name>A0A437MPH2_9PROT</name>
<reference evidence="6 7" key="1">
    <citation type="submission" date="2019-01" db="EMBL/GenBank/DDBJ databases">
        <authorList>
            <person name="Chen W.-M."/>
        </authorList>
    </citation>
    <scope>NUCLEOTIDE SEQUENCE [LARGE SCALE GENOMIC DNA]</scope>
    <source>
        <strain evidence="6 7">CCP-6</strain>
    </source>
</reference>
<evidence type="ECO:0000259" key="4">
    <source>
        <dbReference type="PROSITE" id="PS50042"/>
    </source>
</evidence>
<dbReference type="SUPFAM" id="SSF46785">
    <property type="entry name" value="Winged helix' DNA-binding domain"/>
    <property type="match status" value="1"/>
</dbReference>
<dbReference type="CDD" id="cd00038">
    <property type="entry name" value="CAP_ED"/>
    <property type="match status" value="1"/>
</dbReference>
<dbReference type="InterPro" id="IPR012318">
    <property type="entry name" value="HTH_CRP"/>
</dbReference>
<dbReference type="PROSITE" id="PS51063">
    <property type="entry name" value="HTH_CRP_2"/>
    <property type="match status" value="1"/>
</dbReference>
<evidence type="ECO:0000313" key="7">
    <source>
        <dbReference type="Proteomes" id="UP000282957"/>
    </source>
</evidence>
<evidence type="ECO:0000256" key="3">
    <source>
        <dbReference type="ARBA" id="ARBA00023163"/>
    </source>
</evidence>
<dbReference type="OrthoDB" id="7584044at2"/>
<dbReference type="InterPro" id="IPR014710">
    <property type="entry name" value="RmlC-like_jellyroll"/>
</dbReference>
<dbReference type="SUPFAM" id="SSF51206">
    <property type="entry name" value="cAMP-binding domain-like"/>
    <property type="match status" value="1"/>
</dbReference>
<dbReference type="Gene3D" id="1.10.10.10">
    <property type="entry name" value="Winged helix-like DNA-binding domain superfamily/Winged helix DNA-binding domain"/>
    <property type="match status" value="1"/>
</dbReference>
<evidence type="ECO:0000313" key="6">
    <source>
        <dbReference type="EMBL" id="RVT99528.1"/>
    </source>
</evidence>
<dbReference type="InterPro" id="IPR050397">
    <property type="entry name" value="Env_Response_Regulators"/>
</dbReference>
<accession>A0A437MPH2</accession>
<dbReference type="Pfam" id="PF00027">
    <property type="entry name" value="cNMP_binding"/>
    <property type="match status" value="1"/>
</dbReference>
<keyword evidence="3" id="KW-0804">Transcription</keyword>
<sequence>MMQGSPMLPCEACPLRSLPDIRDFTPDQLAWISRQKRTELRHAAGETIIPEGSKDERFYTLLRGWAFRYKSLPDGRRQILNILLPGDLVGLQAELMGASPHGIEALTDVSLCGFRRDMMWELFRDHPPMALDLTWLAAHGERLTDDVLMSVGQRSGLERMAMLLVHIFRRAVSSGLKRADGAVPFPLTQQHIADVLGLSAVHTNRVLQVLRKQGLITLKEGALAIGDVRALRRVAEYWEQPAPARPIL</sequence>
<evidence type="ECO:0000256" key="2">
    <source>
        <dbReference type="ARBA" id="ARBA00023125"/>
    </source>
</evidence>
<evidence type="ECO:0000259" key="5">
    <source>
        <dbReference type="PROSITE" id="PS51063"/>
    </source>
</evidence>
<evidence type="ECO:0000256" key="1">
    <source>
        <dbReference type="ARBA" id="ARBA00023015"/>
    </source>
</evidence>
<organism evidence="6 7">
    <name type="scientific">Rhodovarius crocodyli</name>
    <dbReference type="NCBI Taxonomy" id="1979269"/>
    <lineage>
        <taxon>Bacteria</taxon>
        <taxon>Pseudomonadati</taxon>
        <taxon>Pseudomonadota</taxon>
        <taxon>Alphaproteobacteria</taxon>
        <taxon>Acetobacterales</taxon>
        <taxon>Roseomonadaceae</taxon>
        <taxon>Rhodovarius</taxon>
    </lineage>
</organism>